<dbReference type="PROSITE" id="PS50075">
    <property type="entry name" value="CARRIER"/>
    <property type="match status" value="1"/>
</dbReference>
<gene>
    <name evidence="11" type="ORF">B0H65DRAFT_153264</name>
</gene>
<dbReference type="Pfam" id="PF22621">
    <property type="entry name" value="CurL-like_PKS_C"/>
    <property type="match status" value="1"/>
</dbReference>
<dbReference type="PANTHER" id="PTHR43775:SF20">
    <property type="entry name" value="HYBRID PKS-NRPS SYNTHETASE APDA"/>
    <property type="match status" value="1"/>
</dbReference>
<evidence type="ECO:0000256" key="4">
    <source>
        <dbReference type="ARBA" id="ARBA00023002"/>
    </source>
</evidence>
<feature type="active site" description="Proton acceptor; for dehydratase activity" evidence="6">
    <location>
        <position position="997"/>
    </location>
</feature>
<dbReference type="SMART" id="SM00827">
    <property type="entry name" value="PKS_AT"/>
    <property type="match status" value="1"/>
</dbReference>
<dbReference type="InterPro" id="IPR016036">
    <property type="entry name" value="Malonyl_transacylase_ACP-bd"/>
</dbReference>
<dbReference type="InterPro" id="IPR001227">
    <property type="entry name" value="Ac_transferase_dom_sf"/>
</dbReference>
<dbReference type="GO" id="GO:0016491">
    <property type="term" value="F:oxidoreductase activity"/>
    <property type="evidence" value="ECO:0007669"/>
    <property type="project" value="UniProtKB-KW"/>
</dbReference>
<keyword evidence="12" id="KW-1185">Reference proteome</keyword>
<keyword evidence="4" id="KW-0560">Oxidoreductase</keyword>
<dbReference type="PROSITE" id="PS52004">
    <property type="entry name" value="KS3_2"/>
    <property type="match status" value="1"/>
</dbReference>
<dbReference type="InterPro" id="IPR014031">
    <property type="entry name" value="Ketoacyl_synth_C"/>
</dbReference>
<reference evidence="11" key="1">
    <citation type="journal article" date="2023" name="Mol. Phylogenet. Evol.">
        <title>Genome-scale phylogeny and comparative genomics of the fungal order Sordariales.</title>
        <authorList>
            <person name="Hensen N."/>
            <person name="Bonometti L."/>
            <person name="Westerberg I."/>
            <person name="Brannstrom I.O."/>
            <person name="Guillou S."/>
            <person name="Cros-Aarteil S."/>
            <person name="Calhoun S."/>
            <person name="Haridas S."/>
            <person name="Kuo A."/>
            <person name="Mondo S."/>
            <person name="Pangilinan J."/>
            <person name="Riley R."/>
            <person name="LaButti K."/>
            <person name="Andreopoulos B."/>
            <person name="Lipzen A."/>
            <person name="Chen C."/>
            <person name="Yan M."/>
            <person name="Daum C."/>
            <person name="Ng V."/>
            <person name="Clum A."/>
            <person name="Steindorff A."/>
            <person name="Ohm R.A."/>
            <person name="Martin F."/>
            <person name="Silar P."/>
            <person name="Natvig D.O."/>
            <person name="Lalanne C."/>
            <person name="Gautier V."/>
            <person name="Ament-Velasquez S.L."/>
            <person name="Kruys A."/>
            <person name="Hutchinson M.I."/>
            <person name="Powell A.J."/>
            <person name="Barry K."/>
            <person name="Miller A.N."/>
            <person name="Grigoriev I.V."/>
            <person name="Debuchy R."/>
            <person name="Gladieux P."/>
            <person name="Hiltunen Thoren M."/>
            <person name="Johannesson H."/>
        </authorList>
    </citation>
    <scope>NUCLEOTIDE SEQUENCE</scope>
    <source>
        <strain evidence="11">CBS 560.94</strain>
    </source>
</reference>
<dbReference type="InterPro" id="IPR014030">
    <property type="entry name" value="Ketoacyl_synth_N"/>
</dbReference>
<evidence type="ECO:0000256" key="7">
    <source>
        <dbReference type="SAM" id="MobiDB-lite"/>
    </source>
</evidence>
<organism evidence="11 12">
    <name type="scientific">Neurospora tetraspora</name>
    <dbReference type="NCBI Taxonomy" id="94610"/>
    <lineage>
        <taxon>Eukaryota</taxon>
        <taxon>Fungi</taxon>
        <taxon>Dikarya</taxon>
        <taxon>Ascomycota</taxon>
        <taxon>Pezizomycotina</taxon>
        <taxon>Sordariomycetes</taxon>
        <taxon>Sordariomycetidae</taxon>
        <taxon>Sordariales</taxon>
        <taxon>Sordariaceae</taxon>
        <taxon>Neurospora</taxon>
    </lineage>
</organism>
<name>A0AAE0MTC0_9PEZI</name>
<dbReference type="Gene3D" id="3.40.366.10">
    <property type="entry name" value="Malonyl-Coenzyme A Acyl Carrier Protein, domain 2"/>
    <property type="match status" value="1"/>
</dbReference>
<dbReference type="SMART" id="SM00826">
    <property type="entry name" value="PKS_DH"/>
    <property type="match status" value="1"/>
</dbReference>
<evidence type="ECO:0000259" key="8">
    <source>
        <dbReference type="PROSITE" id="PS50075"/>
    </source>
</evidence>
<dbReference type="SUPFAM" id="SSF52151">
    <property type="entry name" value="FabD/lysophospholipase-like"/>
    <property type="match status" value="1"/>
</dbReference>
<evidence type="ECO:0000259" key="10">
    <source>
        <dbReference type="PROSITE" id="PS52019"/>
    </source>
</evidence>
<feature type="active site" description="Proton donor; for dehydratase activity" evidence="6">
    <location>
        <position position="1174"/>
    </location>
</feature>
<dbReference type="SMART" id="SM00823">
    <property type="entry name" value="PKS_PP"/>
    <property type="match status" value="1"/>
</dbReference>
<dbReference type="InterPro" id="IPR029063">
    <property type="entry name" value="SAM-dependent_MTases_sf"/>
</dbReference>
<dbReference type="GO" id="GO:0004312">
    <property type="term" value="F:fatty acid synthase activity"/>
    <property type="evidence" value="ECO:0007669"/>
    <property type="project" value="TreeGrafter"/>
</dbReference>
<dbReference type="PANTHER" id="PTHR43775">
    <property type="entry name" value="FATTY ACID SYNTHASE"/>
    <property type="match status" value="1"/>
</dbReference>
<dbReference type="GO" id="GO:0006633">
    <property type="term" value="P:fatty acid biosynthetic process"/>
    <property type="evidence" value="ECO:0007669"/>
    <property type="project" value="InterPro"/>
</dbReference>
<dbReference type="Pfam" id="PF02801">
    <property type="entry name" value="Ketoacyl-synt_C"/>
    <property type="match status" value="1"/>
</dbReference>
<dbReference type="InterPro" id="IPR036291">
    <property type="entry name" value="NAD(P)-bd_dom_sf"/>
</dbReference>
<dbReference type="InterPro" id="IPR036736">
    <property type="entry name" value="ACP-like_sf"/>
</dbReference>
<keyword evidence="2" id="KW-0597">Phosphoprotein</keyword>
<dbReference type="InterPro" id="IPR014043">
    <property type="entry name" value="Acyl_transferase_dom"/>
</dbReference>
<dbReference type="Pfam" id="PF00109">
    <property type="entry name" value="ketoacyl-synt"/>
    <property type="match status" value="1"/>
</dbReference>
<dbReference type="GeneID" id="87858262"/>
<feature type="compositionally biased region" description="Polar residues" evidence="7">
    <location>
        <begin position="2503"/>
        <end position="2517"/>
    </location>
</feature>
<dbReference type="Pfam" id="PF14765">
    <property type="entry name" value="PS-DH"/>
    <property type="match status" value="1"/>
</dbReference>
<dbReference type="PROSITE" id="PS52019">
    <property type="entry name" value="PKS_MFAS_DH"/>
    <property type="match status" value="1"/>
</dbReference>
<dbReference type="GO" id="GO:0044550">
    <property type="term" value="P:secondary metabolite biosynthetic process"/>
    <property type="evidence" value="ECO:0007669"/>
    <property type="project" value="TreeGrafter"/>
</dbReference>
<dbReference type="Gene3D" id="3.40.50.150">
    <property type="entry name" value="Vaccinia Virus protein VP39"/>
    <property type="match status" value="1"/>
</dbReference>
<keyword evidence="5" id="KW-0511">Multifunctional enzyme</keyword>
<dbReference type="Gene3D" id="1.10.1200.10">
    <property type="entry name" value="ACP-like"/>
    <property type="match status" value="1"/>
</dbReference>
<dbReference type="InterPro" id="IPR050091">
    <property type="entry name" value="PKS_NRPS_Biosynth_Enz"/>
</dbReference>
<dbReference type="InterPro" id="IPR009081">
    <property type="entry name" value="PP-bd_ACP"/>
</dbReference>
<feature type="domain" description="PKS/mFAS DH" evidence="10">
    <location>
        <begin position="965"/>
        <end position="1271"/>
    </location>
</feature>
<dbReference type="RefSeq" id="XP_062682774.1">
    <property type="nucleotide sequence ID" value="XM_062821108.1"/>
</dbReference>
<evidence type="ECO:0000256" key="5">
    <source>
        <dbReference type="ARBA" id="ARBA00023268"/>
    </source>
</evidence>
<dbReference type="InterPro" id="IPR013968">
    <property type="entry name" value="PKS_KR"/>
</dbReference>
<feature type="region of interest" description="C-terminal hotdog fold" evidence="6">
    <location>
        <begin position="1115"/>
        <end position="1271"/>
    </location>
</feature>
<dbReference type="GO" id="GO:0031177">
    <property type="term" value="F:phosphopantetheine binding"/>
    <property type="evidence" value="ECO:0007669"/>
    <property type="project" value="InterPro"/>
</dbReference>
<dbReference type="InterPro" id="IPR057326">
    <property type="entry name" value="KR_dom"/>
</dbReference>
<keyword evidence="1" id="KW-0596">Phosphopantetheine</keyword>
<dbReference type="Pfam" id="PF08659">
    <property type="entry name" value="KR"/>
    <property type="match status" value="1"/>
</dbReference>
<feature type="region of interest" description="Disordered" evidence="7">
    <location>
        <begin position="2476"/>
        <end position="2517"/>
    </location>
</feature>
<dbReference type="SUPFAM" id="SSF55048">
    <property type="entry name" value="Probable ACP-binding domain of malonyl-CoA ACP transacylase"/>
    <property type="match status" value="1"/>
</dbReference>
<dbReference type="InterPro" id="IPR020806">
    <property type="entry name" value="PKS_PP-bd"/>
</dbReference>
<dbReference type="InterPro" id="IPR018201">
    <property type="entry name" value="Ketoacyl_synth_AS"/>
</dbReference>
<evidence type="ECO:0000256" key="6">
    <source>
        <dbReference type="PROSITE-ProRule" id="PRU01363"/>
    </source>
</evidence>
<sequence length="2570" mass="281650">MSYKIPLSEPIAIVGSGCRFTGEATSPAKLWELLKDPKDLTREVPKNRFNVDGFYHPDGEYHGTTNSAKAYFLEQDHRLFDASFFNITPKEAEAIDPQQRMLLEVVYEALESAGYTLQDYSGKKVAVFAGVMTADYDTLSQRDDLSVSQYYATGNARSIISNRVSYFFNFHGPSMTIDTACSSSLVALHQAVLSLRSGEAEMACVSGVNLILTPEQFVVESSLHMLSPTGRCHMWDDRADGYARGEGVAAIFIKPLSKALADGDRIEAIIRETGVNSDGRSKGITMPNWEAQSTLIQDTYRRSGLNAKDPIDRCQFFEAHGTGTAAGDPNEARAIEDAFFGRNISTAGQDTAEVSKLLVGSVKTVIGHTEGAAGLAGLFKVVHAMINGTVPPNLHFNRLQPAVAKYYSHLHVPTKAMAWPSVPAGQPRRATVNSFGFGGTNSTAICEMYVPEIHDPVAKVFAPTLVMPKLIESGSLSADGQIRLPLVLSASSPRSLGAVAKCYRDFLAQHVSMPLEHAAWYAYKHRTAFPYRTAVTGSSLYDIMKGLDALIAKTDAGKAATISVRARPETDIPKILGIFTGQGAQWATMSRGLLQSSKVYAKCIRKLDQVLQACPHPPSWFLEQEIMADESLSRVGKAAISQPLCTAVQIALIDLLAHLGITFHTVVGHSSGEIAAAYAAGKVSARDSILISYYRGKYAYLACGAQGQSGGMMAAGLTKAEAEELCAMPEFGNRVCVAASNGPSSVTLSGDLDIVQKVHDHLVNEKKFARMLQVDTAYHSPHMVRPATGYMEALKACNISPLQDGNGTTWVSSVYGHGEPTSEELASSYWRDNMVNAVLFFEAVSTALEGQGPFDCAIEVGPHAALRGPVTQTMKAKSGEAIIYSGLLDRNLDDRIAFADFLGWMWSNFGSSSTQIEKFVQGSVKPELVHLRFQQGPNYPWDHSHTYYRESRVSRQYHFRTHKPHELLGIRTRDDNEHELRWRNIMKYAKLPWAQGHKFQGQALLPASAYCIMVLDAARVLLGERAASVVELRDLKFMAGITLEPESPGVETLFSLVVSNSPKDASTIEASFTLTSAPADGTIDMKLNFSGQLHIVLGEKSPNALTHRPAQRAETLSAQPEAFYKMMAGTGLDYNGPFKGLTTIERRYQFSSGTAKRFHADDQTGLDISPATLDSCLQTAFLTVSSPGDGSLWTSFLPKVMSRVKFNLATCRSGARDDDLAVDAYLTKGTPFSKTATASFTAEINIYNPNGDLEIQIEGLTVGSFTSTRPENDKELYLTTVYELDPEDEIVASPPEALNGVSPMLFESCARVASSYVERAALNRLKETPRDLLEPAGYQTETRLVSNSWPNETEESLEKFVRSSPYFMTLDFIRHLGENLPAVLPGMLPSLVEEAHQLSYFQKQVGRVVRQIVHKYPRMNILGLTDPDLGLTEHIMEALEGSFLSYRIGGKPETNLKERTPLAEGIRKKIMVDEVDLEGDAESAGGPYDLVVLNTSILENKKTHSALQLIRDSMRPGGFLIVVHASRTPLKDRMLRCAGRASSDDGIATPPDWPDLIEECGFENTTKNSDMWFNPGFTLSVRQAKSQRKKQLLWPLHHATATPLVKHLLIVGGKKVWTSCISSGVFQELASFCERITAVDSFEDIHNDELLSSCTAAIFLGDIDEPILADMTAVRMNTIRSLLRPQMLIMWVTHNARFTNPDHAASLGFTRTVTGEVPGLHIQVLDLDTIDTFPAVRAVSKTFARFIVHFLGDKNEDDEPLWIREHEVHLEGGRLIVPRVLPWKEGNQRVNAPRRVVTDTVNTLEDTVEVLPSASGRYETRVEKSGSYPSHAESAMHVDYSTVNVFNIGGVYSGHVCIGRNNKTGKAQVALSKSNKSYISTASTIFSTLPEGTLGVCEPLYLGLLTRYLYALTIADMADGRAVMIIEPDSLLFECAKDVFNSRGLWFLGASTYERRTQTVPGMVFVHTQSTSRQIEALYPLDGAYVVNMLPKTHDISRMLTDSVPQNCEYLTQDDLISATHFTARPNAAFVQKLWEEAVALSYNSMKKMLLDANEPSFDMQDPITLPKLLDSAVSGEAFQMLDWKAERSIAHMIKPIVGEKMLRPNRTYVLVGITRDMGQSLCSLFIEQGARHLVLCSRNPPKEQPQWQRELNARGIKVKFEAMDVTNLNTVIAFKTKLAEDSWPPVGGVVNGAMVLDDRVFSEMSVETWNRVMNPKVVGSKNLDEVFNSPDMDFFIMTSSFAAIGGHAGQSNYAAANMYMNGIAASRRCRGLPATALNIGVVYGLGFLHREKDDLYAGLEREGYPPISERDLHHMFLEAIAAGKPVGHQVYDITTGMNRFRMDAPNQHWQLDPRFSHNTLPEEDETAAGSAGQQIKSLAEDLDAAITKEDVMKVYILAFIGRLEALLQIAEGEITPANNLTELGVDSLVAVEIRSWIWKTVAQDVAVMKILSATSISQLCDGIATDLLATRGAEAKKSTAPTEQKKEVPAGSQTSQAGGSSVKSAPSTTPSLETSASTLTEATVVSIVSTSTVISSASTATSVGDDADEDKALSASWEDVGKKESAIFL</sequence>
<comment type="caution">
    <text evidence="11">The sequence shown here is derived from an EMBL/GenBank/DDBJ whole genome shotgun (WGS) entry which is preliminary data.</text>
</comment>
<evidence type="ECO:0000313" key="12">
    <source>
        <dbReference type="Proteomes" id="UP001278500"/>
    </source>
</evidence>
<evidence type="ECO:0000313" key="11">
    <source>
        <dbReference type="EMBL" id="KAK3347692.1"/>
    </source>
</evidence>
<dbReference type="Proteomes" id="UP001278500">
    <property type="component" value="Unassembled WGS sequence"/>
</dbReference>
<dbReference type="InterPro" id="IPR020807">
    <property type="entry name" value="PKS_DH"/>
</dbReference>
<dbReference type="InterPro" id="IPR016039">
    <property type="entry name" value="Thiolase-like"/>
</dbReference>
<evidence type="ECO:0000256" key="3">
    <source>
        <dbReference type="ARBA" id="ARBA00022679"/>
    </source>
</evidence>
<feature type="compositionally biased region" description="Basic and acidic residues" evidence="7">
    <location>
        <begin position="2476"/>
        <end position="2489"/>
    </location>
</feature>
<evidence type="ECO:0000259" key="9">
    <source>
        <dbReference type="PROSITE" id="PS52004"/>
    </source>
</evidence>
<dbReference type="Gene3D" id="3.40.47.10">
    <property type="match status" value="1"/>
</dbReference>
<dbReference type="InterPro" id="IPR049900">
    <property type="entry name" value="PKS_mFAS_DH"/>
</dbReference>
<dbReference type="GO" id="GO:0004315">
    <property type="term" value="F:3-oxoacyl-[acyl-carrier-protein] synthase activity"/>
    <property type="evidence" value="ECO:0007669"/>
    <property type="project" value="InterPro"/>
</dbReference>
<evidence type="ECO:0000256" key="2">
    <source>
        <dbReference type="ARBA" id="ARBA00022553"/>
    </source>
</evidence>
<proteinExistence type="predicted"/>
<dbReference type="SUPFAM" id="SSF53901">
    <property type="entry name" value="Thiolase-like"/>
    <property type="match status" value="1"/>
</dbReference>
<dbReference type="InterPro" id="IPR049552">
    <property type="entry name" value="PKS_DH_N"/>
</dbReference>
<keyword evidence="3" id="KW-0808">Transferase</keyword>
<dbReference type="InterPro" id="IPR049551">
    <property type="entry name" value="PKS_DH_C"/>
</dbReference>
<dbReference type="SUPFAM" id="SSF53335">
    <property type="entry name" value="S-adenosyl-L-methionine-dependent methyltransferases"/>
    <property type="match status" value="1"/>
</dbReference>
<dbReference type="SMART" id="SM00825">
    <property type="entry name" value="PKS_KS"/>
    <property type="match status" value="1"/>
</dbReference>
<protein>
    <submittedName>
        <fullName evidence="11">Uncharacterized protein</fullName>
    </submittedName>
</protein>
<feature type="domain" description="Carrier" evidence="8">
    <location>
        <begin position="2391"/>
        <end position="2468"/>
    </location>
</feature>
<dbReference type="Pfam" id="PF21089">
    <property type="entry name" value="PKS_DH_N"/>
    <property type="match status" value="1"/>
</dbReference>
<dbReference type="EMBL" id="JAUEPP010000003">
    <property type="protein sequence ID" value="KAK3347692.1"/>
    <property type="molecule type" value="Genomic_DNA"/>
</dbReference>
<reference evidence="11" key="2">
    <citation type="submission" date="2023-06" db="EMBL/GenBank/DDBJ databases">
        <authorList>
            <consortium name="Lawrence Berkeley National Laboratory"/>
            <person name="Haridas S."/>
            <person name="Hensen N."/>
            <person name="Bonometti L."/>
            <person name="Westerberg I."/>
            <person name="Brannstrom I.O."/>
            <person name="Guillou S."/>
            <person name="Cros-Aarteil S."/>
            <person name="Calhoun S."/>
            <person name="Kuo A."/>
            <person name="Mondo S."/>
            <person name="Pangilinan J."/>
            <person name="Riley R."/>
            <person name="Labutti K."/>
            <person name="Andreopoulos B."/>
            <person name="Lipzen A."/>
            <person name="Chen C."/>
            <person name="Yanf M."/>
            <person name="Daum C."/>
            <person name="Ng V."/>
            <person name="Clum A."/>
            <person name="Steindorff A."/>
            <person name="Ohm R."/>
            <person name="Martin F."/>
            <person name="Silar P."/>
            <person name="Natvig D."/>
            <person name="Lalanne C."/>
            <person name="Gautier V."/>
            <person name="Ament-Velasquez S.L."/>
            <person name="Kruys A."/>
            <person name="Hutchinson M.I."/>
            <person name="Powell A.J."/>
            <person name="Barry K."/>
            <person name="Miller A.N."/>
            <person name="Grigoriev I.V."/>
            <person name="Debuchy R."/>
            <person name="Gladieux P."/>
            <person name="Thoren M.H."/>
            <person name="Johannesson H."/>
        </authorList>
    </citation>
    <scope>NUCLEOTIDE SEQUENCE</scope>
    <source>
        <strain evidence="11">CBS 560.94</strain>
    </source>
</reference>
<dbReference type="InterPro" id="IPR042104">
    <property type="entry name" value="PKS_dehydratase_sf"/>
</dbReference>
<dbReference type="SUPFAM" id="SSF47336">
    <property type="entry name" value="ACP-like"/>
    <property type="match status" value="1"/>
</dbReference>
<accession>A0AAE0MTC0</accession>
<dbReference type="PROSITE" id="PS00012">
    <property type="entry name" value="PHOSPHOPANTETHEINE"/>
    <property type="match status" value="1"/>
</dbReference>
<dbReference type="InterPro" id="IPR020841">
    <property type="entry name" value="PKS_Beta-ketoAc_synthase_dom"/>
</dbReference>
<dbReference type="InterPro" id="IPR006162">
    <property type="entry name" value="Ppantetheine_attach_site"/>
</dbReference>
<dbReference type="PROSITE" id="PS00606">
    <property type="entry name" value="KS3_1"/>
    <property type="match status" value="1"/>
</dbReference>
<dbReference type="SUPFAM" id="SSF51735">
    <property type="entry name" value="NAD(P)-binding Rossmann-fold domains"/>
    <property type="match status" value="2"/>
</dbReference>
<dbReference type="CDD" id="cd00833">
    <property type="entry name" value="PKS"/>
    <property type="match status" value="1"/>
</dbReference>
<feature type="compositionally biased region" description="Low complexity" evidence="7">
    <location>
        <begin position="2491"/>
        <end position="2502"/>
    </location>
</feature>
<dbReference type="SMART" id="SM00822">
    <property type="entry name" value="PKS_KR"/>
    <property type="match status" value="1"/>
</dbReference>
<dbReference type="Gene3D" id="3.10.129.110">
    <property type="entry name" value="Polyketide synthase dehydratase"/>
    <property type="match status" value="1"/>
</dbReference>
<feature type="domain" description="Ketosynthase family 3 (KS3)" evidence="9">
    <location>
        <begin position="8"/>
        <end position="448"/>
    </location>
</feature>
<dbReference type="Pfam" id="PF23297">
    <property type="entry name" value="ACP_SdgA_C"/>
    <property type="match status" value="1"/>
</dbReference>
<dbReference type="Gene3D" id="3.40.50.720">
    <property type="entry name" value="NAD(P)-binding Rossmann-like Domain"/>
    <property type="match status" value="2"/>
</dbReference>
<dbReference type="Pfam" id="PF00698">
    <property type="entry name" value="Acyl_transf_1"/>
    <property type="match status" value="1"/>
</dbReference>
<evidence type="ECO:0000256" key="1">
    <source>
        <dbReference type="ARBA" id="ARBA00022450"/>
    </source>
</evidence>
<feature type="region of interest" description="N-terminal hotdog fold" evidence="6">
    <location>
        <begin position="965"/>
        <end position="1100"/>
    </location>
</feature>
<dbReference type="FunFam" id="3.40.47.10:FF:000019">
    <property type="entry name" value="Polyketide synthase type I"/>
    <property type="match status" value="1"/>
</dbReference>
<dbReference type="InterPro" id="IPR016035">
    <property type="entry name" value="Acyl_Trfase/lysoPLipase"/>
</dbReference>